<name>A0ABU8U1J8_9ACTN</name>
<feature type="compositionally biased region" description="Low complexity" evidence="1">
    <location>
        <begin position="206"/>
        <end position="221"/>
    </location>
</feature>
<accession>A0ABU8U1J8</accession>
<dbReference type="InterPro" id="IPR029044">
    <property type="entry name" value="Nucleotide-diphossugar_trans"/>
</dbReference>
<comment type="caution">
    <text evidence="2">The sequence shown here is derived from an EMBL/GenBank/DDBJ whole genome shotgun (WGS) entry which is preliminary data.</text>
</comment>
<dbReference type="EMBL" id="JBBKAM010000002">
    <property type="protein sequence ID" value="MEJ8641749.1"/>
    <property type="molecule type" value="Genomic_DNA"/>
</dbReference>
<sequence length="291" mass="31288">MVVRTSLQRKVGGYDPELPHAGDIEMWMRLAAHADVGYVRGADQAFYRVHGNNMSTTDFGGQLDDLRQRLVAFDSVLDKCADLLPGAGRLSVAARTRLARYALRRAYRAYDRGRTALVPVDELVEFAAECLPEGYTSLAEYRALRRRRRVGRVSCRTSSRWCSRPSSTGGGSGCGGGPGSAEGSDAPSVHPRLRSAGRPDEGRRFGLLGRAPGPAPASASVRRLRLRRVRSWSDHSAAATPATTASSATPARPRLLVPVCATAVGGTRRVTLIRACSGMACCVCMSVRCLV</sequence>
<proteinExistence type="predicted"/>
<protein>
    <submittedName>
        <fullName evidence="2">Uncharacterized protein</fullName>
    </submittedName>
</protein>
<keyword evidence="3" id="KW-1185">Reference proteome</keyword>
<evidence type="ECO:0000313" key="3">
    <source>
        <dbReference type="Proteomes" id="UP001382904"/>
    </source>
</evidence>
<evidence type="ECO:0000256" key="1">
    <source>
        <dbReference type="SAM" id="MobiDB-lite"/>
    </source>
</evidence>
<evidence type="ECO:0000313" key="2">
    <source>
        <dbReference type="EMBL" id="MEJ8641749.1"/>
    </source>
</evidence>
<feature type="compositionally biased region" description="Gly residues" evidence="1">
    <location>
        <begin position="168"/>
        <end position="180"/>
    </location>
</feature>
<dbReference type="Gene3D" id="3.90.550.10">
    <property type="entry name" value="Spore Coat Polysaccharide Biosynthesis Protein SpsA, Chain A"/>
    <property type="match status" value="1"/>
</dbReference>
<dbReference type="Proteomes" id="UP001382904">
    <property type="component" value="Unassembled WGS sequence"/>
</dbReference>
<dbReference type="SUPFAM" id="SSF53448">
    <property type="entry name" value="Nucleotide-diphospho-sugar transferases"/>
    <property type="match status" value="1"/>
</dbReference>
<feature type="region of interest" description="Disordered" evidence="1">
    <location>
        <begin position="159"/>
        <end position="222"/>
    </location>
</feature>
<reference evidence="2 3" key="1">
    <citation type="submission" date="2024-03" db="EMBL/GenBank/DDBJ databases">
        <title>Novel Streptomyces species of biotechnological and ecological value are a feature of Machair soil.</title>
        <authorList>
            <person name="Prole J.R."/>
            <person name="Goodfellow M."/>
            <person name="Allenby N."/>
            <person name="Ward A.C."/>
        </authorList>
    </citation>
    <scope>NUCLEOTIDE SEQUENCE [LARGE SCALE GENOMIC DNA]</scope>
    <source>
        <strain evidence="2 3">MS1.HAVA.3</strain>
    </source>
</reference>
<gene>
    <name evidence="2" type="ORF">WKI68_10285</name>
</gene>
<organism evidence="2 3">
    <name type="scientific">Streptomyces caledonius</name>
    <dbReference type="NCBI Taxonomy" id="3134107"/>
    <lineage>
        <taxon>Bacteria</taxon>
        <taxon>Bacillati</taxon>
        <taxon>Actinomycetota</taxon>
        <taxon>Actinomycetes</taxon>
        <taxon>Kitasatosporales</taxon>
        <taxon>Streptomycetaceae</taxon>
        <taxon>Streptomyces</taxon>
    </lineage>
</organism>